<dbReference type="EMBL" id="JARAKF010000001">
    <property type="protein sequence ID" value="MDU8991517.1"/>
    <property type="molecule type" value="Genomic_DNA"/>
</dbReference>
<evidence type="ECO:0000313" key="1">
    <source>
        <dbReference type="EMBL" id="MDU8991517.1"/>
    </source>
</evidence>
<name>A0ABU3UC71_9ACTN</name>
<protein>
    <submittedName>
        <fullName evidence="1">Uncharacterized protein</fullName>
    </submittedName>
</protein>
<keyword evidence="2" id="KW-1185">Reference proteome</keyword>
<comment type="caution">
    <text evidence="1">The sequence shown here is derived from an EMBL/GenBank/DDBJ whole genome shotgun (WGS) entry which is preliminary data.</text>
</comment>
<reference evidence="1 2" key="1">
    <citation type="submission" date="2023-02" db="EMBL/GenBank/DDBJ databases">
        <authorList>
            <person name="Maleckis M."/>
        </authorList>
    </citation>
    <scope>NUCLEOTIDE SEQUENCE [LARGE SCALE GENOMIC DNA]</scope>
    <source>
        <strain evidence="1 2">P8-A2</strain>
    </source>
</reference>
<sequence length="85" mass="8723">MSGMIGRPPVPDLFGRVEAGLPAVHPIPGLHGIRLTQHLTDGPYVPRAGAKADEAVAGCRGGVFTVSVPVPETKTGSGTIPLHHV</sequence>
<dbReference type="Proteomes" id="UP001257627">
    <property type="component" value="Unassembled WGS sequence"/>
</dbReference>
<accession>A0ABU3UC71</accession>
<proteinExistence type="predicted"/>
<gene>
    <name evidence="1" type="ORF">PU648_03770</name>
</gene>
<dbReference type="RefSeq" id="WP_143610564.1">
    <property type="nucleotide sequence ID" value="NZ_CP107955.1"/>
</dbReference>
<evidence type="ECO:0000313" key="2">
    <source>
        <dbReference type="Proteomes" id="UP001257627"/>
    </source>
</evidence>
<organism evidence="1 2">
    <name type="scientific">Streptomyces mirabilis</name>
    <dbReference type="NCBI Taxonomy" id="68239"/>
    <lineage>
        <taxon>Bacteria</taxon>
        <taxon>Bacillati</taxon>
        <taxon>Actinomycetota</taxon>
        <taxon>Actinomycetes</taxon>
        <taxon>Kitasatosporales</taxon>
        <taxon>Streptomycetaceae</taxon>
        <taxon>Streptomyces</taxon>
    </lineage>
</organism>